<dbReference type="PANTHER" id="PTHR22749:SF6">
    <property type="entry name" value="RIBOFLAVIN KINASE"/>
    <property type="match status" value="1"/>
</dbReference>
<comment type="caution">
    <text evidence="16">The sequence shown here is derived from an EMBL/GenBank/DDBJ whole genome shotgun (WGS) entry which is preliminary data.</text>
</comment>
<dbReference type="EC" id="2.7.7.2" evidence="14"/>
<evidence type="ECO:0000256" key="7">
    <source>
        <dbReference type="ARBA" id="ARBA00022741"/>
    </source>
</evidence>
<dbReference type="InterPro" id="IPR002606">
    <property type="entry name" value="Riboflavin_kinase_bac"/>
</dbReference>
<dbReference type="InterPro" id="IPR023468">
    <property type="entry name" value="Riboflavin_kinase"/>
</dbReference>
<evidence type="ECO:0000313" key="16">
    <source>
        <dbReference type="EMBL" id="HIY20947.1"/>
    </source>
</evidence>
<comment type="similarity">
    <text evidence="14">Belongs to the ribF family.</text>
</comment>
<name>A0A9D1Y7V1_9FIRM</name>
<comment type="catalytic activity">
    <reaction evidence="12 14">
        <text>riboflavin + ATP = FMN + ADP + H(+)</text>
        <dbReference type="Rhea" id="RHEA:14357"/>
        <dbReference type="ChEBI" id="CHEBI:15378"/>
        <dbReference type="ChEBI" id="CHEBI:30616"/>
        <dbReference type="ChEBI" id="CHEBI:57986"/>
        <dbReference type="ChEBI" id="CHEBI:58210"/>
        <dbReference type="ChEBI" id="CHEBI:456216"/>
        <dbReference type="EC" id="2.7.1.26"/>
    </reaction>
</comment>
<keyword evidence="4 14" id="KW-0288">FMN</keyword>
<comment type="catalytic activity">
    <reaction evidence="13 14">
        <text>FMN + ATP + H(+) = FAD + diphosphate</text>
        <dbReference type="Rhea" id="RHEA:17237"/>
        <dbReference type="ChEBI" id="CHEBI:15378"/>
        <dbReference type="ChEBI" id="CHEBI:30616"/>
        <dbReference type="ChEBI" id="CHEBI:33019"/>
        <dbReference type="ChEBI" id="CHEBI:57692"/>
        <dbReference type="ChEBI" id="CHEBI:58210"/>
        <dbReference type="EC" id="2.7.7.2"/>
    </reaction>
</comment>
<proteinExistence type="inferred from homology"/>
<reference evidence="16" key="2">
    <citation type="submission" date="2021-04" db="EMBL/GenBank/DDBJ databases">
        <authorList>
            <person name="Gilroy R."/>
        </authorList>
    </citation>
    <scope>NUCLEOTIDE SEQUENCE</scope>
    <source>
        <strain evidence="16">ChiBcec16_6824</strain>
    </source>
</reference>
<comment type="pathway">
    <text evidence="1 14">Cofactor biosynthesis; FAD biosynthesis; FAD from FMN: step 1/1.</text>
</comment>
<dbReference type="GO" id="GO:0006747">
    <property type="term" value="P:FAD biosynthetic process"/>
    <property type="evidence" value="ECO:0007669"/>
    <property type="project" value="UniProtKB-UniRule"/>
</dbReference>
<evidence type="ECO:0000256" key="6">
    <source>
        <dbReference type="ARBA" id="ARBA00022695"/>
    </source>
</evidence>
<organism evidence="16 17">
    <name type="scientific">Candidatus Flavonifractor merdigallinarum</name>
    <dbReference type="NCBI Taxonomy" id="2838589"/>
    <lineage>
        <taxon>Bacteria</taxon>
        <taxon>Bacillati</taxon>
        <taxon>Bacillota</taxon>
        <taxon>Clostridia</taxon>
        <taxon>Eubacteriales</taxon>
        <taxon>Oscillospiraceae</taxon>
        <taxon>Flavonifractor</taxon>
    </lineage>
</organism>
<dbReference type="EMBL" id="DXDX01000063">
    <property type="protein sequence ID" value="HIY20947.1"/>
    <property type="molecule type" value="Genomic_DNA"/>
</dbReference>
<dbReference type="Gene3D" id="2.40.30.30">
    <property type="entry name" value="Riboflavin kinase-like"/>
    <property type="match status" value="1"/>
</dbReference>
<evidence type="ECO:0000256" key="11">
    <source>
        <dbReference type="ARBA" id="ARBA00023268"/>
    </source>
</evidence>
<dbReference type="AlphaFoldDB" id="A0A9D1Y7V1"/>
<evidence type="ECO:0000256" key="3">
    <source>
        <dbReference type="ARBA" id="ARBA00022630"/>
    </source>
</evidence>
<evidence type="ECO:0000256" key="10">
    <source>
        <dbReference type="ARBA" id="ARBA00022840"/>
    </source>
</evidence>
<dbReference type="GO" id="GO:0008531">
    <property type="term" value="F:riboflavin kinase activity"/>
    <property type="evidence" value="ECO:0007669"/>
    <property type="project" value="UniProtKB-UniRule"/>
</dbReference>
<dbReference type="Proteomes" id="UP000823868">
    <property type="component" value="Unassembled WGS sequence"/>
</dbReference>
<accession>A0A9D1Y7V1</accession>
<feature type="domain" description="Riboflavin kinase" evidence="15">
    <location>
        <begin position="203"/>
        <end position="329"/>
    </location>
</feature>
<keyword evidence="6 14" id="KW-0548">Nucleotidyltransferase</keyword>
<keyword evidence="11" id="KW-0511">Multifunctional enzyme</keyword>
<dbReference type="InterPro" id="IPR015865">
    <property type="entry name" value="Riboflavin_kinase_bac/euk"/>
</dbReference>
<protein>
    <recommendedName>
        <fullName evidence="14">Riboflavin biosynthesis protein</fullName>
    </recommendedName>
    <domain>
        <recommendedName>
            <fullName evidence="14">Riboflavin kinase</fullName>
            <ecNumber evidence="14">2.7.1.26</ecNumber>
        </recommendedName>
        <alternativeName>
            <fullName evidence="14">Flavokinase</fullName>
        </alternativeName>
    </domain>
    <domain>
        <recommendedName>
            <fullName evidence="14">FMN adenylyltransferase</fullName>
            <ecNumber evidence="14">2.7.7.2</ecNumber>
        </recommendedName>
        <alternativeName>
            <fullName evidence="14">FAD pyrophosphorylase</fullName>
        </alternativeName>
        <alternativeName>
            <fullName evidence="14">FAD synthase</fullName>
        </alternativeName>
    </domain>
</protein>
<gene>
    <name evidence="16" type="primary">ribF</name>
    <name evidence="16" type="ORF">H9841_03465</name>
</gene>
<comment type="pathway">
    <text evidence="2 14">Cofactor biosynthesis; FMN biosynthesis; FMN from riboflavin (ATP route): step 1/1.</text>
</comment>
<evidence type="ECO:0000256" key="14">
    <source>
        <dbReference type="PIRNR" id="PIRNR004491"/>
    </source>
</evidence>
<dbReference type="InterPro" id="IPR014729">
    <property type="entry name" value="Rossmann-like_a/b/a_fold"/>
</dbReference>
<keyword evidence="3 14" id="KW-0285">Flavoprotein</keyword>
<keyword evidence="5 14" id="KW-0808">Transferase</keyword>
<dbReference type="GO" id="GO:0003919">
    <property type="term" value="F:FMN adenylyltransferase activity"/>
    <property type="evidence" value="ECO:0007669"/>
    <property type="project" value="UniProtKB-UniRule"/>
</dbReference>
<dbReference type="SUPFAM" id="SSF82114">
    <property type="entry name" value="Riboflavin kinase-like"/>
    <property type="match status" value="1"/>
</dbReference>
<dbReference type="InterPro" id="IPR015864">
    <property type="entry name" value="FAD_synthase"/>
</dbReference>
<dbReference type="GO" id="GO:0009398">
    <property type="term" value="P:FMN biosynthetic process"/>
    <property type="evidence" value="ECO:0007669"/>
    <property type="project" value="UniProtKB-UniRule"/>
</dbReference>
<keyword evidence="7 14" id="KW-0547">Nucleotide-binding</keyword>
<keyword evidence="10 14" id="KW-0067">ATP-binding</keyword>
<evidence type="ECO:0000256" key="13">
    <source>
        <dbReference type="ARBA" id="ARBA00049494"/>
    </source>
</evidence>
<dbReference type="FunFam" id="3.40.50.620:FF:000021">
    <property type="entry name" value="Riboflavin biosynthesis protein"/>
    <property type="match status" value="1"/>
</dbReference>
<dbReference type="CDD" id="cd02064">
    <property type="entry name" value="FAD_synthetase_N"/>
    <property type="match status" value="1"/>
</dbReference>
<reference evidence="16" key="1">
    <citation type="journal article" date="2021" name="PeerJ">
        <title>Extensive microbial diversity within the chicken gut microbiome revealed by metagenomics and culture.</title>
        <authorList>
            <person name="Gilroy R."/>
            <person name="Ravi A."/>
            <person name="Getino M."/>
            <person name="Pursley I."/>
            <person name="Horton D.L."/>
            <person name="Alikhan N.F."/>
            <person name="Baker D."/>
            <person name="Gharbi K."/>
            <person name="Hall N."/>
            <person name="Watson M."/>
            <person name="Adriaenssens E.M."/>
            <person name="Foster-Nyarko E."/>
            <person name="Jarju S."/>
            <person name="Secka A."/>
            <person name="Antonio M."/>
            <person name="Oren A."/>
            <person name="Chaudhuri R.R."/>
            <person name="La Ragione R."/>
            <person name="Hildebrand F."/>
            <person name="Pallen M.J."/>
        </authorList>
    </citation>
    <scope>NUCLEOTIDE SEQUENCE</scope>
    <source>
        <strain evidence="16">ChiBcec16_6824</strain>
    </source>
</reference>
<dbReference type="Pfam" id="PF06574">
    <property type="entry name" value="FAD_syn"/>
    <property type="match status" value="1"/>
</dbReference>
<dbReference type="InterPro" id="IPR023465">
    <property type="entry name" value="Riboflavin_kinase_dom_sf"/>
</dbReference>
<evidence type="ECO:0000313" key="17">
    <source>
        <dbReference type="Proteomes" id="UP000823868"/>
    </source>
</evidence>
<sequence length="334" mass="37574">MDPVGISSFWDSCTRGSCPPSRAFLRCNVNQQQETKRVIALGFFDGVHLGHGALLRRVTERAREINAVPAAVTFDTHPERCILGSPMPLLSSPTDRADLMRRCYGIRDVIVVHFDERMMRMPWREFITDYLVQEHGAVHLVAGHDFHFGYQGEGNPQRLREVCQELGIGCDIVPKVEVDGRTVSSTYIRTLVAQGEMERAMQFLGHPHTLTNTVARGKHLGTTLGFPTVNLQFPAGVLVPAYGVYACKVCFESGESHMAVTNVGTRPTVDDGNRVNAEGFILDFHGDLYGQSIRMEFYRRLRGEEKFPSLEALREEVMRNAQQTRDYFEGRPQA</sequence>
<evidence type="ECO:0000256" key="9">
    <source>
        <dbReference type="ARBA" id="ARBA00022827"/>
    </source>
</evidence>
<dbReference type="Gene3D" id="3.40.50.620">
    <property type="entry name" value="HUPs"/>
    <property type="match status" value="1"/>
</dbReference>
<dbReference type="PIRSF" id="PIRSF004491">
    <property type="entry name" value="FAD_Synth"/>
    <property type="match status" value="1"/>
</dbReference>
<evidence type="ECO:0000256" key="1">
    <source>
        <dbReference type="ARBA" id="ARBA00004726"/>
    </source>
</evidence>
<keyword evidence="9 14" id="KW-0274">FAD</keyword>
<keyword evidence="8 14" id="KW-0418">Kinase</keyword>
<dbReference type="NCBIfam" id="TIGR00083">
    <property type="entry name" value="ribF"/>
    <property type="match status" value="1"/>
</dbReference>
<evidence type="ECO:0000256" key="2">
    <source>
        <dbReference type="ARBA" id="ARBA00005201"/>
    </source>
</evidence>
<evidence type="ECO:0000256" key="8">
    <source>
        <dbReference type="ARBA" id="ARBA00022777"/>
    </source>
</evidence>
<evidence type="ECO:0000259" key="15">
    <source>
        <dbReference type="SMART" id="SM00904"/>
    </source>
</evidence>
<dbReference type="GO" id="GO:0005524">
    <property type="term" value="F:ATP binding"/>
    <property type="evidence" value="ECO:0007669"/>
    <property type="project" value="UniProtKB-UniRule"/>
</dbReference>
<dbReference type="SMART" id="SM00904">
    <property type="entry name" value="Flavokinase"/>
    <property type="match status" value="1"/>
</dbReference>
<evidence type="ECO:0000256" key="5">
    <source>
        <dbReference type="ARBA" id="ARBA00022679"/>
    </source>
</evidence>
<dbReference type="GO" id="GO:0009231">
    <property type="term" value="P:riboflavin biosynthetic process"/>
    <property type="evidence" value="ECO:0007669"/>
    <property type="project" value="InterPro"/>
</dbReference>
<evidence type="ECO:0000256" key="4">
    <source>
        <dbReference type="ARBA" id="ARBA00022643"/>
    </source>
</evidence>
<dbReference type="Pfam" id="PF01687">
    <property type="entry name" value="Flavokinase"/>
    <property type="match status" value="1"/>
</dbReference>
<dbReference type="PANTHER" id="PTHR22749">
    <property type="entry name" value="RIBOFLAVIN KINASE/FMN ADENYLYLTRANSFERASE"/>
    <property type="match status" value="1"/>
</dbReference>
<evidence type="ECO:0000256" key="12">
    <source>
        <dbReference type="ARBA" id="ARBA00047880"/>
    </source>
</evidence>
<dbReference type="EC" id="2.7.1.26" evidence="14"/>
<dbReference type="SUPFAM" id="SSF52374">
    <property type="entry name" value="Nucleotidylyl transferase"/>
    <property type="match status" value="1"/>
</dbReference>